<feature type="compositionally biased region" description="Polar residues" evidence="3">
    <location>
        <begin position="512"/>
        <end position="523"/>
    </location>
</feature>
<dbReference type="STRING" id="74557.A0A1W0A8E3"/>
<evidence type="ECO:0000256" key="1">
    <source>
        <dbReference type="ARBA" id="ARBA00022614"/>
    </source>
</evidence>
<evidence type="ECO:0000256" key="2">
    <source>
        <dbReference type="ARBA" id="ARBA00022737"/>
    </source>
</evidence>
<evidence type="ECO:0000313" key="5">
    <source>
        <dbReference type="Proteomes" id="UP000243217"/>
    </source>
</evidence>
<protein>
    <recommendedName>
        <fullName evidence="6">U2A'/phosphoprotein 32 family A C-terminal domain-containing protein</fullName>
    </recommendedName>
</protein>
<reference evidence="4 5" key="1">
    <citation type="journal article" date="2014" name="Genome Biol. Evol.">
        <title>The secreted proteins of Achlya hypogyna and Thraustotheca clavata identify the ancestral oomycete secretome and reveal gene acquisitions by horizontal gene transfer.</title>
        <authorList>
            <person name="Misner I."/>
            <person name="Blouin N."/>
            <person name="Leonard G."/>
            <person name="Richards T.A."/>
            <person name="Lane C.E."/>
        </authorList>
    </citation>
    <scope>NUCLEOTIDE SEQUENCE [LARGE SCALE GENOMIC DNA]</scope>
    <source>
        <strain evidence="4 5">ATCC 34112</strain>
    </source>
</reference>
<dbReference type="PANTHER" id="PTHR15454">
    <property type="entry name" value="NISCHARIN RELATED"/>
    <property type="match status" value="1"/>
</dbReference>
<proteinExistence type="predicted"/>
<dbReference type="PANTHER" id="PTHR15454:SF56">
    <property type="entry name" value="PROTEIN PHOSPHATASE 1 REGULATORY SUBUNIT 7-RELATED"/>
    <property type="match status" value="1"/>
</dbReference>
<dbReference type="PROSITE" id="PS51450">
    <property type="entry name" value="LRR"/>
    <property type="match status" value="3"/>
</dbReference>
<dbReference type="InterPro" id="IPR001611">
    <property type="entry name" value="Leu-rich_rpt"/>
</dbReference>
<gene>
    <name evidence="4" type="ORF">THRCLA_01672</name>
</gene>
<keyword evidence="1" id="KW-0433">Leucine-rich repeat</keyword>
<evidence type="ECO:0008006" key="6">
    <source>
        <dbReference type="Google" id="ProtNLM"/>
    </source>
</evidence>
<organism evidence="4 5">
    <name type="scientific">Thraustotheca clavata</name>
    <dbReference type="NCBI Taxonomy" id="74557"/>
    <lineage>
        <taxon>Eukaryota</taxon>
        <taxon>Sar</taxon>
        <taxon>Stramenopiles</taxon>
        <taxon>Oomycota</taxon>
        <taxon>Saprolegniomycetes</taxon>
        <taxon>Saprolegniales</taxon>
        <taxon>Achlyaceae</taxon>
        <taxon>Thraustotheca</taxon>
    </lineage>
</organism>
<keyword evidence="5" id="KW-1185">Reference proteome</keyword>
<keyword evidence="2" id="KW-0677">Repeat</keyword>
<dbReference type="InterPro" id="IPR025875">
    <property type="entry name" value="Leu-rich_rpt_4"/>
</dbReference>
<dbReference type="AlphaFoldDB" id="A0A1W0A8E3"/>
<dbReference type="GO" id="GO:0005737">
    <property type="term" value="C:cytoplasm"/>
    <property type="evidence" value="ECO:0007669"/>
    <property type="project" value="TreeGrafter"/>
</dbReference>
<comment type="caution">
    <text evidence="4">The sequence shown here is derived from an EMBL/GenBank/DDBJ whole genome shotgun (WGS) entry which is preliminary data.</text>
</comment>
<evidence type="ECO:0000256" key="3">
    <source>
        <dbReference type="SAM" id="MobiDB-lite"/>
    </source>
</evidence>
<evidence type="ECO:0000313" key="4">
    <source>
        <dbReference type="EMBL" id="OQS06280.1"/>
    </source>
</evidence>
<dbReference type="Proteomes" id="UP000243217">
    <property type="component" value="Unassembled WGS sequence"/>
</dbReference>
<feature type="compositionally biased region" description="Polar residues" evidence="3">
    <location>
        <begin position="488"/>
        <end position="498"/>
    </location>
</feature>
<dbReference type="EMBL" id="JNBS01000361">
    <property type="protein sequence ID" value="OQS06280.1"/>
    <property type="molecule type" value="Genomic_DNA"/>
</dbReference>
<dbReference type="Gene3D" id="3.80.10.10">
    <property type="entry name" value="Ribonuclease Inhibitor"/>
    <property type="match status" value="2"/>
</dbReference>
<dbReference type="SUPFAM" id="SSF52075">
    <property type="entry name" value="Outer arm dynein light chain 1"/>
    <property type="match status" value="1"/>
</dbReference>
<accession>A0A1W0A8E3</accession>
<dbReference type="OrthoDB" id="1517790at2759"/>
<feature type="region of interest" description="Disordered" evidence="3">
    <location>
        <begin position="478"/>
        <end position="523"/>
    </location>
</feature>
<dbReference type="Pfam" id="PF13855">
    <property type="entry name" value="LRR_8"/>
    <property type="match status" value="1"/>
</dbReference>
<dbReference type="InterPro" id="IPR032675">
    <property type="entry name" value="LRR_dom_sf"/>
</dbReference>
<name>A0A1W0A8E3_9STRA</name>
<dbReference type="Pfam" id="PF12799">
    <property type="entry name" value="LRR_4"/>
    <property type="match status" value="1"/>
</dbReference>
<sequence>MSRPISVDLLMELHGIYDIENMKELILRDETIDSLEQQCAKKMSSLELLSLSHNRLTSLEHFGYLTNLIELNVNFNRIESLELLQCFGLQKLYAANNCIKSITPLRSFPKLIHISVFGNELTDLEEVFHTCRHLLKLKSIDLDGNPCARIPRYKYHVIRSLPRLRTLDGDNIQALDRELCDVNLDTNQIPPAPIQKRRPTTPFENNDSLRGHVQLFRDEFLNNNPILLEYLAQSVQSDGVDENPPIEEEIKSAFVDRMRQANPDPSAIENSIENELVQTPPPVTPSAPVFTHSIVDPSDPKTTIRKLLKHIESLDEIIAQYKIRANDTAISKLLEENKQLQIENNNIPVLQQEIQELKRQLFARPSNSSDEVEKLKCENACLRRQITKFQTITQARARAPDVLTKEEILDEAASVDLELTEMILKNEISLELMRHSIHKTKLELQNERVAERVGTRRPMTSAGVGERSSGAPVLIKKTRVKSRAIHTSAGSRKSTLSKKSVPKTIKEESCNNHENNNADVLVL</sequence>